<evidence type="ECO:0000256" key="5">
    <source>
        <dbReference type="SAM" id="Phobius"/>
    </source>
</evidence>
<evidence type="ECO:0000256" key="4">
    <source>
        <dbReference type="ARBA" id="ARBA00023136"/>
    </source>
</evidence>
<dbReference type="Pfam" id="PF07690">
    <property type="entry name" value="MFS_1"/>
    <property type="match status" value="1"/>
</dbReference>
<dbReference type="PANTHER" id="PTHR23508">
    <property type="entry name" value="CARBOXYLIC ACID TRANSPORTER PROTEIN HOMOLOG"/>
    <property type="match status" value="1"/>
</dbReference>
<dbReference type="eggNOG" id="COG2814">
    <property type="taxonomic scope" value="Bacteria"/>
</dbReference>
<dbReference type="OrthoDB" id="5525432at2"/>
<keyword evidence="8" id="KW-1185">Reference proteome</keyword>
<feature type="transmembrane region" description="Helical" evidence="5">
    <location>
        <begin position="179"/>
        <end position="198"/>
    </location>
</feature>
<evidence type="ECO:0000259" key="6">
    <source>
        <dbReference type="PROSITE" id="PS50850"/>
    </source>
</evidence>
<accession>B9M939</accession>
<dbReference type="CDD" id="cd17365">
    <property type="entry name" value="MFS_PcaK_like"/>
    <property type="match status" value="1"/>
</dbReference>
<feature type="transmembrane region" description="Helical" evidence="5">
    <location>
        <begin position="266"/>
        <end position="285"/>
    </location>
</feature>
<feature type="transmembrane region" description="Helical" evidence="5">
    <location>
        <begin position="387"/>
        <end position="406"/>
    </location>
</feature>
<dbReference type="EMBL" id="CP001390">
    <property type="protein sequence ID" value="ACM18597.1"/>
    <property type="molecule type" value="Genomic_DNA"/>
</dbReference>
<dbReference type="InterPro" id="IPR005829">
    <property type="entry name" value="Sugar_transporter_CS"/>
</dbReference>
<organism evidence="7 8">
    <name type="scientific">Geotalea daltonii (strain DSM 22248 / JCM 15807 / FRC-32)</name>
    <name type="common">Geobacter daltonii</name>
    <dbReference type="NCBI Taxonomy" id="316067"/>
    <lineage>
        <taxon>Bacteria</taxon>
        <taxon>Pseudomonadati</taxon>
        <taxon>Thermodesulfobacteriota</taxon>
        <taxon>Desulfuromonadia</taxon>
        <taxon>Geobacterales</taxon>
        <taxon>Geobacteraceae</taxon>
        <taxon>Geotalea</taxon>
    </lineage>
</organism>
<feature type="transmembrane region" description="Helical" evidence="5">
    <location>
        <begin position="353"/>
        <end position="375"/>
    </location>
</feature>
<evidence type="ECO:0000313" key="8">
    <source>
        <dbReference type="Proteomes" id="UP000007721"/>
    </source>
</evidence>
<dbReference type="SUPFAM" id="SSF103473">
    <property type="entry name" value="MFS general substrate transporter"/>
    <property type="match status" value="1"/>
</dbReference>
<comment type="subcellular location">
    <subcellularLocation>
        <location evidence="1">Membrane</location>
        <topology evidence="1">Multi-pass membrane protein</topology>
    </subcellularLocation>
</comment>
<reference evidence="7 8" key="1">
    <citation type="submission" date="2009-01" db="EMBL/GenBank/DDBJ databases">
        <title>Complete sequence of Geobacter sp. FRC-32.</title>
        <authorList>
            <consortium name="US DOE Joint Genome Institute"/>
            <person name="Lucas S."/>
            <person name="Copeland A."/>
            <person name="Lapidus A."/>
            <person name="Glavina del Rio T."/>
            <person name="Dalin E."/>
            <person name="Tice H."/>
            <person name="Bruce D."/>
            <person name="Goodwin L."/>
            <person name="Pitluck S."/>
            <person name="Saunders E."/>
            <person name="Brettin T."/>
            <person name="Detter J.C."/>
            <person name="Han C."/>
            <person name="Larimer F."/>
            <person name="Land M."/>
            <person name="Hauser L."/>
            <person name="Kyrpides N."/>
            <person name="Ovchinnikova G."/>
            <person name="Kostka J."/>
            <person name="Richardson P."/>
        </authorList>
    </citation>
    <scope>NUCLEOTIDE SEQUENCE [LARGE SCALE GENOMIC DNA]</scope>
    <source>
        <strain evidence="8">DSM 22248 / JCM 15807 / FRC-32</strain>
    </source>
</reference>
<sequence>MTTNAQTKPSVSFTQWCDSLSFNRFHAMVMALAALILVFDGYDAQIIAYVMPQLVKEWHLTPVEAGSMASYGFIGLMIGAAGFGTFADRLGRKKGVMIALVVFSVFSGAAYWAPNFKVFCLLRFLAGIGMGGAMPLTITLVTEFAPAKARAKAVSAMFAGFTLGWGVAALVAMVGIPALGWRMVLLFGFLPVLILPLLQKALPESVRFLASKGRHEEAILEIQRMEKAAGLPPAAWTKESFQTGPVEPGSSLTQLFSPGFSFMTPLIWATYFLNLLVVYGLATWLPSLLVKAGFSLVKSYSFGMVQAIGASLGGFLLGWMMDRFGRKSALIFAYMAGGVVVALFGTVSSNTALYIIGAATGVFVIGAQIAQHVVTGELYPTSIRSTGVGYALTAGRLGSIAGPLLGGALQMAGVTFSQYFLIFAVPSFLCAGLVYLYRVNVKDEGLETVHERLVSVEE</sequence>
<name>B9M939_GEODF</name>
<dbReference type="KEGG" id="geo:Geob_0225"/>
<feature type="transmembrane region" description="Helical" evidence="5">
    <location>
        <begin position="29"/>
        <end position="48"/>
    </location>
</feature>
<keyword evidence="3 5" id="KW-1133">Transmembrane helix</keyword>
<evidence type="ECO:0000256" key="2">
    <source>
        <dbReference type="ARBA" id="ARBA00022692"/>
    </source>
</evidence>
<keyword evidence="4 5" id="KW-0472">Membrane</keyword>
<evidence type="ECO:0000256" key="3">
    <source>
        <dbReference type="ARBA" id="ARBA00022989"/>
    </source>
</evidence>
<dbReference type="PROSITE" id="PS00216">
    <property type="entry name" value="SUGAR_TRANSPORT_1"/>
    <property type="match status" value="1"/>
</dbReference>
<evidence type="ECO:0000256" key="1">
    <source>
        <dbReference type="ARBA" id="ARBA00004141"/>
    </source>
</evidence>
<gene>
    <name evidence="7" type="ordered locus">Geob_0225</name>
</gene>
<feature type="transmembrane region" description="Helical" evidence="5">
    <location>
        <begin position="297"/>
        <end position="317"/>
    </location>
</feature>
<feature type="transmembrane region" description="Helical" evidence="5">
    <location>
        <begin position="329"/>
        <end position="347"/>
    </location>
</feature>
<dbReference type="RefSeq" id="WP_012645326.1">
    <property type="nucleotide sequence ID" value="NC_011979.1"/>
</dbReference>
<dbReference type="Proteomes" id="UP000007721">
    <property type="component" value="Chromosome"/>
</dbReference>
<dbReference type="HOGENOM" id="CLU_001265_46_4_7"/>
<dbReference type="STRING" id="316067.Geob_0225"/>
<feature type="transmembrane region" description="Helical" evidence="5">
    <location>
        <begin position="68"/>
        <end position="87"/>
    </location>
</feature>
<dbReference type="PANTHER" id="PTHR23508:SF10">
    <property type="entry name" value="CARBOXYLIC ACID TRANSPORTER PROTEIN HOMOLOG"/>
    <property type="match status" value="1"/>
</dbReference>
<dbReference type="GO" id="GO:0005886">
    <property type="term" value="C:plasma membrane"/>
    <property type="evidence" value="ECO:0007669"/>
    <property type="project" value="TreeGrafter"/>
</dbReference>
<feature type="domain" description="Major facilitator superfamily (MFS) profile" evidence="6">
    <location>
        <begin position="29"/>
        <end position="442"/>
    </location>
</feature>
<feature type="transmembrane region" description="Helical" evidence="5">
    <location>
        <begin position="120"/>
        <end position="141"/>
    </location>
</feature>
<dbReference type="Gene3D" id="1.20.1250.20">
    <property type="entry name" value="MFS general substrate transporter like domains"/>
    <property type="match status" value="1"/>
</dbReference>
<dbReference type="PROSITE" id="PS50850">
    <property type="entry name" value="MFS"/>
    <property type="match status" value="1"/>
</dbReference>
<keyword evidence="2 5" id="KW-0812">Transmembrane</keyword>
<feature type="transmembrane region" description="Helical" evidence="5">
    <location>
        <begin position="153"/>
        <end position="173"/>
    </location>
</feature>
<dbReference type="InterPro" id="IPR020846">
    <property type="entry name" value="MFS_dom"/>
</dbReference>
<feature type="transmembrane region" description="Helical" evidence="5">
    <location>
        <begin position="418"/>
        <end position="437"/>
    </location>
</feature>
<evidence type="ECO:0000313" key="7">
    <source>
        <dbReference type="EMBL" id="ACM18597.1"/>
    </source>
</evidence>
<dbReference type="GO" id="GO:0046943">
    <property type="term" value="F:carboxylic acid transmembrane transporter activity"/>
    <property type="evidence" value="ECO:0007669"/>
    <property type="project" value="TreeGrafter"/>
</dbReference>
<protein>
    <submittedName>
        <fullName evidence="7">Membrane protein, major facilitator superfamily</fullName>
    </submittedName>
</protein>
<dbReference type="PROSITE" id="PS00217">
    <property type="entry name" value="SUGAR_TRANSPORT_2"/>
    <property type="match status" value="1"/>
</dbReference>
<feature type="transmembrane region" description="Helical" evidence="5">
    <location>
        <begin position="96"/>
        <end position="114"/>
    </location>
</feature>
<proteinExistence type="predicted"/>
<dbReference type="AlphaFoldDB" id="B9M939"/>
<dbReference type="InterPro" id="IPR036259">
    <property type="entry name" value="MFS_trans_sf"/>
</dbReference>
<dbReference type="InterPro" id="IPR011701">
    <property type="entry name" value="MFS"/>
</dbReference>